<dbReference type="EMBL" id="QGKX02001347">
    <property type="protein sequence ID" value="KAF3521663.1"/>
    <property type="molecule type" value="Genomic_DNA"/>
</dbReference>
<evidence type="ECO:0000256" key="1">
    <source>
        <dbReference type="SAM" id="MobiDB-lite"/>
    </source>
</evidence>
<dbReference type="Proteomes" id="UP000712600">
    <property type="component" value="Unassembled WGS sequence"/>
</dbReference>
<feature type="compositionally biased region" description="Polar residues" evidence="1">
    <location>
        <begin position="96"/>
        <end position="105"/>
    </location>
</feature>
<organism evidence="2 3">
    <name type="scientific">Brassica cretica</name>
    <name type="common">Mustard</name>
    <dbReference type="NCBI Taxonomy" id="69181"/>
    <lineage>
        <taxon>Eukaryota</taxon>
        <taxon>Viridiplantae</taxon>
        <taxon>Streptophyta</taxon>
        <taxon>Embryophyta</taxon>
        <taxon>Tracheophyta</taxon>
        <taxon>Spermatophyta</taxon>
        <taxon>Magnoliopsida</taxon>
        <taxon>eudicotyledons</taxon>
        <taxon>Gunneridae</taxon>
        <taxon>Pentapetalae</taxon>
        <taxon>rosids</taxon>
        <taxon>malvids</taxon>
        <taxon>Brassicales</taxon>
        <taxon>Brassicaceae</taxon>
        <taxon>Brassiceae</taxon>
        <taxon>Brassica</taxon>
    </lineage>
</organism>
<dbReference type="AlphaFoldDB" id="A0A8S9PDT3"/>
<protein>
    <submittedName>
        <fullName evidence="2">Uncharacterized protein</fullName>
    </submittedName>
</protein>
<reference evidence="2" key="1">
    <citation type="submission" date="2019-12" db="EMBL/GenBank/DDBJ databases">
        <title>Genome sequencing and annotation of Brassica cretica.</title>
        <authorList>
            <person name="Studholme D.J."/>
            <person name="Sarris P."/>
        </authorList>
    </citation>
    <scope>NUCLEOTIDE SEQUENCE</scope>
    <source>
        <strain evidence="2">PFS-109/04</strain>
        <tissue evidence="2">Leaf</tissue>
    </source>
</reference>
<proteinExistence type="predicted"/>
<feature type="region of interest" description="Disordered" evidence="1">
    <location>
        <begin position="1"/>
        <end position="55"/>
    </location>
</feature>
<evidence type="ECO:0000313" key="2">
    <source>
        <dbReference type="EMBL" id="KAF3521663.1"/>
    </source>
</evidence>
<feature type="region of interest" description="Disordered" evidence="1">
    <location>
        <begin position="91"/>
        <end position="127"/>
    </location>
</feature>
<evidence type="ECO:0000313" key="3">
    <source>
        <dbReference type="Proteomes" id="UP000712600"/>
    </source>
</evidence>
<comment type="caution">
    <text evidence="2">The sequence shown here is derived from an EMBL/GenBank/DDBJ whole genome shotgun (WGS) entry which is preliminary data.</text>
</comment>
<accession>A0A8S9PDT3</accession>
<name>A0A8S9PDT3_BRACR</name>
<sequence length="127" mass="14459">MILLFKGPSPTVQKSPKPTNRNRRKKTKSGPPFAHGVPPLPAITGDQPNDPSEKIDTHWLHNHFAANASNLEFPIVERVKISSASFRHRNWEESFVGTTNPSTSDTFDRLRTRTPPTRPNRNRKNQR</sequence>
<gene>
    <name evidence="2" type="ORF">F2Q69_00048944</name>
</gene>